<sequence length="267" mass="30974">MLFQIIIILCQIHISISKISLIKYDNTQFIPSQNSYLLNNFHVQSQNECICLCYTNQSCITLTYFGINQTCLLYSSQLQIEYLQLTTYTINSAVISFPNRISTTTQTTSTSSTSTTTIAVQKVTLPDADRSYLIELLPQTYKDISADRAQKLVYELENFYTGIRENLWADCGPPYEIDKAFHLHIINTRMYEAFSQVTFGRFVHHSPFWSAHPAPNDLLERCGDQVKKLRDHDVPIIYEYLWMPPIRGKCENDLVDKEDERPYYCDL</sequence>
<keyword evidence="1" id="KW-0732">Signal</keyword>
<evidence type="ECO:0000256" key="1">
    <source>
        <dbReference type="SAM" id="SignalP"/>
    </source>
</evidence>
<evidence type="ECO:0000313" key="3">
    <source>
        <dbReference type="EMBL" id="CAF0818877.1"/>
    </source>
</evidence>
<comment type="caution">
    <text evidence="3">The sequence shown here is derived from an EMBL/GenBank/DDBJ whole genome shotgun (WGS) entry which is preliminary data.</text>
</comment>
<gene>
    <name evidence="3" type="ORF">IZO911_LOCUS7884</name>
</gene>
<proteinExistence type="predicted"/>
<dbReference type="AlphaFoldDB" id="A0A813TVE9"/>
<reference evidence="3" key="1">
    <citation type="submission" date="2021-02" db="EMBL/GenBank/DDBJ databases">
        <authorList>
            <person name="Nowell W R."/>
        </authorList>
    </citation>
    <scope>NUCLEOTIDE SEQUENCE</scope>
</reference>
<evidence type="ECO:0000259" key="2">
    <source>
        <dbReference type="PROSITE" id="PS50948"/>
    </source>
</evidence>
<organism evidence="3 4">
    <name type="scientific">Adineta steineri</name>
    <dbReference type="NCBI Taxonomy" id="433720"/>
    <lineage>
        <taxon>Eukaryota</taxon>
        <taxon>Metazoa</taxon>
        <taxon>Spiralia</taxon>
        <taxon>Gnathifera</taxon>
        <taxon>Rotifera</taxon>
        <taxon>Eurotatoria</taxon>
        <taxon>Bdelloidea</taxon>
        <taxon>Adinetida</taxon>
        <taxon>Adinetidae</taxon>
        <taxon>Adineta</taxon>
    </lineage>
</organism>
<evidence type="ECO:0000313" key="4">
    <source>
        <dbReference type="Proteomes" id="UP000663860"/>
    </source>
</evidence>
<dbReference type="InterPro" id="IPR003609">
    <property type="entry name" value="Pan_app"/>
</dbReference>
<dbReference type="PROSITE" id="PS50948">
    <property type="entry name" value="PAN"/>
    <property type="match status" value="1"/>
</dbReference>
<name>A0A813TVE9_9BILA</name>
<dbReference type="Proteomes" id="UP000663860">
    <property type="component" value="Unassembled WGS sequence"/>
</dbReference>
<protein>
    <recommendedName>
        <fullName evidence="2">Apple domain-containing protein</fullName>
    </recommendedName>
</protein>
<feature type="chain" id="PRO_5032794713" description="Apple domain-containing protein" evidence="1">
    <location>
        <begin position="18"/>
        <end position="267"/>
    </location>
</feature>
<feature type="signal peptide" evidence="1">
    <location>
        <begin position="1"/>
        <end position="17"/>
    </location>
</feature>
<feature type="domain" description="Apple" evidence="2">
    <location>
        <begin position="10"/>
        <end position="87"/>
    </location>
</feature>
<accession>A0A813TVE9</accession>
<dbReference type="Pfam" id="PF00024">
    <property type="entry name" value="PAN_1"/>
    <property type="match status" value="1"/>
</dbReference>
<dbReference type="EMBL" id="CAJNOE010000052">
    <property type="protein sequence ID" value="CAF0818877.1"/>
    <property type="molecule type" value="Genomic_DNA"/>
</dbReference>